<dbReference type="AlphaFoldDB" id="A0AAU9X069"/>
<proteinExistence type="predicted"/>
<sequence length="61" mass="6659">MGLKKKSYQSLSALLAHILEWCEATNVVAEPLPVVLPPNIASEPAPPKEDLIANSCSRFNR</sequence>
<evidence type="ECO:0000313" key="2">
    <source>
        <dbReference type="Proteomes" id="UP001159428"/>
    </source>
</evidence>
<organism evidence="1 2">
    <name type="scientific">Pocillopora meandrina</name>
    <dbReference type="NCBI Taxonomy" id="46732"/>
    <lineage>
        <taxon>Eukaryota</taxon>
        <taxon>Metazoa</taxon>
        <taxon>Cnidaria</taxon>
        <taxon>Anthozoa</taxon>
        <taxon>Hexacorallia</taxon>
        <taxon>Scleractinia</taxon>
        <taxon>Astrocoeniina</taxon>
        <taxon>Pocilloporidae</taxon>
        <taxon>Pocillopora</taxon>
    </lineage>
</organism>
<evidence type="ECO:0000313" key="1">
    <source>
        <dbReference type="EMBL" id="CAH3132712.1"/>
    </source>
</evidence>
<keyword evidence="2" id="KW-1185">Reference proteome</keyword>
<comment type="caution">
    <text evidence="1">The sequence shown here is derived from an EMBL/GenBank/DDBJ whole genome shotgun (WGS) entry which is preliminary data.</text>
</comment>
<name>A0AAU9X069_9CNID</name>
<reference evidence="1 2" key="1">
    <citation type="submission" date="2022-05" db="EMBL/GenBank/DDBJ databases">
        <authorList>
            <consortium name="Genoscope - CEA"/>
            <person name="William W."/>
        </authorList>
    </citation>
    <scope>NUCLEOTIDE SEQUENCE [LARGE SCALE GENOMIC DNA]</scope>
</reference>
<dbReference type="Proteomes" id="UP001159428">
    <property type="component" value="Unassembled WGS sequence"/>
</dbReference>
<gene>
    <name evidence="1" type="ORF">PMEA_00015274</name>
</gene>
<dbReference type="EMBL" id="CALNXJ010000027">
    <property type="protein sequence ID" value="CAH3132712.1"/>
    <property type="molecule type" value="Genomic_DNA"/>
</dbReference>
<accession>A0AAU9X069</accession>
<protein>
    <submittedName>
        <fullName evidence="1">Uncharacterized protein</fullName>
    </submittedName>
</protein>